<proteinExistence type="predicted"/>
<dbReference type="AlphaFoldDB" id="A0AAE0RSN5"/>
<reference evidence="1" key="3">
    <citation type="submission" date="2023-05" db="EMBL/GenBank/DDBJ databases">
        <authorList>
            <person name="Smith C.H."/>
        </authorList>
    </citation>
    <scope>NUCLEOTIDE SEQUENCE</scope>
    <source>
        <strain evidence="1">CHS0354</strain>
        <tissue evidence="1">Mantle</tissue>
    </source>
</reference>
<dbReference type="Proteomes" id="UP001195483">
    <property type="component" value="Unassembled WGS sequence"/>
</dbReference>
<protein>
    <submittedName>
        <fullName evidence="1">Uncharacterized protein</fullName>
    </submittedName>
</protein>
<reference evidence="1" key="2">
    <citation type="journal article" date="2021" name="Genome Biol. Evol.">
        <title>Developing a high-quality reference genome for a parasitic bivalve with doubly uniparental inheritance (Bivalvia: Unionida).</title>
        <authorList>
            <person name="Smith C.H."/>
        </authorList>
    </citation>
    <scope>NUCLEOTIDE SEQUENCE</scope>
    <source>
        <strain evidence="1">CHS0354</strain>
        <tissue evidence="1">Mantle</tissue>
    </source>
</reference>
<sequence length="141" mass="15725">MHLGNGVHGKVNILYYDEPLPPYPRETLGFLLLSKFVSPYWSLFQNLASVEQIITQTTNKNEKKTTCTPLHVTFFDPSVEEGSGILNGLEIVDVTPGIHDPSIFTPPKSCTGVPQVTRLRIKGYKVTDKIRMVKVIADNLV</sequence>
<gene>
    <name evidence="1" type="ORF">CHS0354_010194</name>
</gene>
<comment type="caution">
    <text evidence="1">The sequence shown here is derived from an EMBL/GenBank/DDBJ whole genome shotgun (WGS) entry which is preliminary data.</text>
</comment>
<name>A0AAE0RSN5_9BIVA</name>
<evidence type="ECO:0000313" key="1">
    <source>
        <dbReference type="EMBL" id="KAK3578841.1"/>
    </source>
</evidence>
<reference evidence="1" key="1">
    <citation type="journal article" date="2021" name="Genome Biol. Evol.">
        <title>A High-Quality Reference Genome for a Parasitic Bivalve with Doubly Uniparental Inheritance (Bivalvia: Unionida).</title>
        <authorList>
            <person name="Smith C.H."/>
        </authorList>
    </citation>
    <scope>NUCLEOTIDE SEQUENCE</scope>
    <source>
        <strain evidence="1">CHS0354</strain>
    </source>
</reference>
<accession>A0AAE0RSN5</accession>
<dbReference type="EMBL" id="JAEAOA010000640">
    <property type="protein sequence ID" value="KAK3578841.1"/>
    <property type="molecule type" value="Genomic_DNA"/>
</dbReference>
<evidence type="ECO:0000313" key="2">
    <source>
        <dbReference type="Proteomes" id="UP001195483"/>
    </source>
</evidence>
<organism evidence="1 2">
    <name type="scientific">Potamilus streckersoni</name>
    <dbReference type="NCBI Taxonomy" id="2493646"/>
    <lineage>
        <taxon>Eukaryota</taxon>
        <taxon>Metazoa</taxon>
        <taxon>Spiralia</taxon>
        <taxon>Lophotrochozoa</taxon>
        <taxon>Mollusca</taxon>
        <taxon>Bivalvia</taxon>
        <taxon>Autobranchia</taxon>
        <taxon>Heteroconchia</taxon>
        <taxon>Palaeoheterodonta</taxon>
        <taxon>Unionida</taxon>
        <taxon>Unionoidea</taxon>
        <taxon>Unionidae</taxon>
        <taxon>Ambleminae</taxon>
        <taxon>Lampsilini</taxon>
        <taxon>Potamilus</taxon>
    </lineage>
</organism>
<keyword evidence="2" id="KW-1185">Reference proteome</keyword>